<protein>
    <submittedName>
        <fullName evidence="6">Ras and ef-hand domain-containing protein</fullName>
    </submittedName>
</protein>
<evidence type="ECO:0000313" key="7">
    <source>
        <dbReference type="Proteomes" id="UP001150062"/>
    </source>
</evidence>
<keyword evidence="4" id="KW-0449">Lipoprotein</keyword>
<dbReference type="PANTHER" id="PTHR47980">
    <property type="entry name" value="LD44762P"/>
    <property type="match status" value="1"/>
</dbReference>
<dbReference type="InterPro" id="IPR027417">
    <property type="entry name" value="P-loop_NTPase"/>
</dbReference>
<evidence type="ECO:0000256" key="1">
    <source>
        <dbReference type="ARBA" id="ARBA00006270"/>
    </source>
</evidence>
<reference evidence="6" key="1">
    <citation type="submission" date="2022-08" db="EMBL/GenBank/DDBJ databases">
        <title>Novel sulfate-reducing endosymbionts in the free-living metamonad Anaeramoeba.</title>
        <authorList>
            <person name="Jerlstrom-Hultqvist J."/>
            <person name="Cepicka I."/>
            <person name="Gallot-Lavallee L."/>
            <person name="Salas-Leiva D."/>
            <person name="Curtis B.A."/>
            <person name="Zahonova K."/>
            <person name="Pipaliya S."/>
            <person name="Dacks J."/>
            <person name="Roger A.J."/>
        </authorList>
    </citation>
    <scope>NUCLEOTIDE SEQUENCE</scope>
    <source>
        <strain evidence="6">Schooner1</strain>
    </source>
</reference>
<keyword evidence="2" id="KW-0547">Nucleotide-binding</keyword>
<accession>A0ABQ8XIP1</accession>
<gene>
    <name evidence="6" type="ORF">M0813_04727</name>
</gene>
<dbReference type="SMART" id="SM00174">
    <property type="entry name" value="RHO"/>
    <property type="match status" value="1"/>
</dbReference>
<sequence>MWRLNLNLLSFLFPFSNNQIAVGKTCLLLRFSEDEFDFNLPPTVGIDLRMRTLRINGERVRIQVWDTAGQERFRKITSSYYRGAQGILLTFSVTDRKSFDNIHSWTEDINKCSDNNISTILVGNKIDLEDRVVSKEEGQEVATQYGMTYIETSAKTGEGVEQAFLTLTKLILEKSQDVKVNEVTENQVIPEITEEDINNNKKKRHSGGCC</sequence>
<dbReference type="Proteomes" id="UP001150062">
    <property type="component" value="Unassembled WGS sequence"/>
</dbReference>
<dbReference type="InterPro" id="IPR050305">
    <property type="entry name" value="Small_GTPase_Rab"/>
</dbReference>
<dbReference type="SMART" id="SM00173">
    <property type="entry name" value="RAS"/>
    <property type="match status" value="1"/>
</dbReference>
<keyword evidence="5" id="KW-0732">Signal</keyword>
<evidence type="ECO:0000256" key="5">
    <source>
        <dbReference type="SAM" id="SignalP"/>
    </source>
</evidence>
<organism evidence="6 7">
    <name type="scientific">Anaeramoeba flamelloides</name>
    <dbReference type="NCBI Taxonomy" id="1746091"/>
    <lineage>
        <taxon>Eukaryota</taxon>
        <taxon>Metamonada</taxon>
        <taxon>Anaeramoebidae</taxon>
        <taxon>Anaeramoeba</taxon>
    </lineage>
</organism>
<comment type="similarity">
    <text evidence="1">Belongs to the small GTPase superfamily. Rab family.</text>
</comment>
<comment type="caution">
    <text evidence="6">The sequence shown here is derived from an EMBL/GenBank/DDBJ whole genome shotgun (WGS) entry which is preliminary data.</text>
</comment>
<evidence type="ECO:0000256" key="4">
    <source>
        <dbReference type="ARBA" id="ARBA00023288"/>
    </source>
</evidence>
<dbReference type="Gene3D" id="3.40.50.300">
    <property type="entry name" value="P-loop containing nucleotide triphosphate hydrolases"/>
    <property type="match status" value="1"/>
</dbReference>
<evidence type="ECO:0000256" key="2">
    <source>
        <dbReference type="ARBA" id="ARBA00022741"/>
    </source>
</evidence>
<dbReference type="PRINTS" id="PR00449">
    <property type="entry name" value="RASTRNSFRMNG"/>
</dbReference>
<evidence type="ECO:0000256" key="3">
    <source>
        <dbReference type="ARBA" id="ARBA00023134"/>
    </source>
</evidence>
<dbReference type="Pfam" id="PF00071">
    <property type="entry name" value="Ras"/>
    <property type="match status" value="1"/>
</dbReference>
<dbReference type="NCBIfam" id="TIGR00231">
    <property type="entry name" value="small_GTP"/>
    <property type="match status" value="1"/>
</dbReference>
<dbReference type="SMART" id="SM00175">
    <property type="entry name" value="RAB"/>
    <property type="match status" value="1"/>
</dbReference>
<evidence type="ECO:0000313" key="6">
    <source>
        <dbReference type="EMBL" id="KAJ6232511.1"/>
    </source>
</evidence>
<name>A0ABQ8XIP1_9EUKA</name>
<feature type="chain" id="PRO_5046654311" evidence="5">
    <location>
        <begin position="24"/>
        <end position="210"/>
    </location>
</feature>
<dbReference type="EMBL" id="JAOAOG010000291">
    <property type="protein sequence ID" value="KAJ6232511.1"/>
    <property type="molecule type" value="Genomic_DNA"/>
</dbReference>
<dbReference type="SUPFAM" id="SSF52540">
    <property type="entry name" value="P-loop containing nucleoside triphosphate hydrolases"/>
    <property type="match status" value="1"/>
</dbReference>
<dbReference type="InterPro" id="IPR005225">
    <property type="entry name" value="Small_GTP-bd"/>
</dbReference>
<dbReference type="CDD" id="cd00154">
    <property type="entry name" value="Rab"/>
    <property type="match status" value="1"/>
</dbReference>
<dbReference type="PROSITE" id="PS51421">
    <property type="entry name" value="RAS"/>
    <property type="match status" value="1"/>
</dbReference>
<dbReference type="InterPro" id="IPR001806">
    <property type="entry name" value="Small_GTPase"/>
</dbReference>
<keyword evidence="7" id="KW-1185">Reference proteome</keyword>
<keyword evidence="3" id="KW-0342">GTP-binding</keyword>
<proteinExistence type="inferred from homology"/>
<dbReference type="PROSITE" id="PS51420">
    <property type="entry name" value="RHO"/>
    <property type="match status" value="1"/>
</dbReference>
<feature type="signal peptide" evidence="5">
    <location>
        <begin position="1"/>
        <end position="23"/>
    </location>
</feature>
<dbReference type="PROSITE" id="PS51419">
    <property type="entry name" value="RAB"/>
    <property type="match status" value="1"/>
</dbReference>
<dbReference type="SMART" id="SM00177">
    <property type="entry name" value="ARF"/>
    <property type="match status" value="1"/>
</dbReference>
<dbReference type="SMART" id="SM00176">
    <property type="entry name" value="RAN"/>
    <property type="match status" value="1"/>
</dbReference>